<evidence type="ECO:0000313" key="1">
    <source>
        <dbReference type="EMBL" id="KAI6089589.1"/>
    </source>
</evidence>
<proteinExistence type="predicted"/>
<sequence length="85" mass="9689">MRMTRGRLSSPITFFFLFVSAREKLLVVGARCLGPDKIGTFSSTRIDDTEPQASVPRRCPESFRNFIQVFFSLTDMPIANRTAWV</sequence>
<dbReference type="Proteomes" id="UP001497680">
    <property type="component" value="Unassembled WGS sequence"/>
</dbReference>
<protein>
    <submittedName>
        <fullName evidence="1">Uncharacterized protein</fullName>
    </submittedName>
</protein>
<evidence type="ECO:0000313" key="2">
    <source>
        <dbReference type="Proteomes" id="UP001497680"/>
    </source>
</evidence>
<accession>A0ACC0DA48</accession>
<organism evidence="1 2">
    <name type="scientific">Hypoxylon rubiginosum</name>
    <dbReference type="NCBI Taxonomy" id="110542"/>
    <lineage>
        <taxon>Eukaryota</taxon>
        <taxon>Fungi</taxon>
        <taxon>Dikarya</taxon>
        <taxon>Ascomycota</taxon>
        <taxon>Pezizomycotina</taxon>
        <taxon>Sordariomycetes</taxon>
        <taxon>Xylariomycetidae</taxon>
        <taxon>Xylariales</taxon>
        <taxon>Hypoxylaceae</taxon>
        <taxon>Hypoxylon</taxon>
    </lineage>
</organism>
<reference evidence="1 2" key="1">
    <citation type="journal article" date="2022" name="New Phytol.">
        <title>Ecological generalism drives hyperdiversity of secondary metabolite gene clusters in xylarialean endophytes.</title>
        <authorList>
            <person name="Franco M.E.E."/>
            <person name="Wisecaver J.H."/>
            <person name="Arnold A.E."/>
            <person name="Ju Y.M."/>
            <person name="Slot J.C."/>
            <person name="Ahrendt S."/>
            <person name="Moore L.P."/>
            <person name="Eastman K.E."/>
            <person name="Scott K."/>
            <person name="Konkel Z."/>
            <person name="Mondo S.J."/>
            <person name="Kuo A."/>
            <person name="Hayes R.D."/>
            <person name="Haridas S."/>
            <person name="Andreopoulos B."/>
            <person name="Riley R."/>
            <person name="LaButti K."/>
            <person name="Pangilinan J."/>
            <person name="Lipzen A."/>
            <person name="Amirebrahimi M."/>
            <person name="Yan J."/>
            <person name="Adam C."/>
            <person name="Keymanesh K."/>
            <person name="Ng V."/>
            <person name="Louie K."/>
            <person name="Northen T."/>
            <person name="Drula E."/>
            <person name="Henrissat B."/>
            <person name="Hsieh H.M."/>
            <person name="Youens-Clark K."/>
            <person name="Lutzoni F."/>
            <person name="Miadlikowska J."/>
            <person name="Eastwood D.C."/>
            <person name="Hamelin R.C."/>
            <person name="Grigoriev I.V."/>
            <person name="U'Ren J.M."/>
        </authorList>
    </citation>
    <scope>NUCLEOTIDE SEQUENCE [LARGE SCALE GENOMIC DNA]</scope>
    <source>
        <strain evidence="1 2">ER1909</strain>
    </source>
</reference>
<gene>
    <name evidence="1" type="ORF">F4821DRAFT_231370</name>
</gene>
<name>A0ACC0DA48_9PEZI</name>
<dbReference type="EMBL" id="MU394295">
    <property type="protein sequence ID" value="KAI6089589.1"/>
    <property type="molecule type" value="Genomic_DNA"/>
</dbReference>
<comment type="caution">
    <text evidence="1">The sequence shown here is derived from an EMBL/GenBank/DDBJ whole genome shotgun (WGS) entry which is preliminary data.</text>
</comment>
<keyword evidence="2" id="KW-1185">Reference proteome</keyword>